<name>A0A8H7TA21_9HELO</name>
<gene>
    <name evidence="1" type="ORF">IFR04_011798</name>
</gene>
<dbReference type="EMBL" id="JAFJYH010000237">
    <property type="protein sequence ID" value="KAG4415073.1"/>
    <property type="molecule type" value="Genomic_DNA"/>
</dbReference>
<comment type="caution">
    <text evidence="1">The sequence shown here is derived from an EMBL/GenBank/DDBJ whole genome shotgun (WGS) entry which is preliminary data.</text>
</comment>
<organism evidence="1 2">
    <name type="scientific">Cadophora malorum</name>
    <dbReference type="NCBI Taxonomy" id="108018"/>
    <lineage>
        <taxon>Eukaryota</taxon>
        <taxon>Fungi</taxon>
        <taxon>Dikarya</taxon>
        <taxon>Ascomycota</taxon>
        <taxon>Pezizomycotina</taxon>
        <taxon>Leotiomycetes</taxon>
        <taxon>Helotiales</taxon>
        <taxon>Ploettnerulaceae</taxon>
        <taxon>Cadophora</taxon>
    </lineage>
</organism>
<dbReference type="AlphaFoldDB" id="A0A8H7TA21"/>
<reference evidence="1" key="1">
    <citation type="submission" date="2021-02" db="EMBL/GenBank/DDBJ databases">
        <title>Genome sequence Cadophora malorum strain M34.</title>
        <authorList>
            <person name="Stefanovic E."/>
            <person name="Vu D."/>
            <person name="Scully C."/>
            <person name="Dijksterhuis J."/>
            <person name="Roader J."/>
            <person name="Houbraken J."/>
        </authorList>
    </citation>
    <scope>NUCLEOTIDE SEQUENCE</scope>
    <source>
        <strain evidence="1">M34</strain>
    </source>
</reference>
<accession>A0A8H7TA21</accession>
<evidence type="ECO:0000313" key="1">
    <source>
        <dbReference type="EMBL" id="KAG4415073.1"/>
    </source>
</evidence>
<proteinExistence type="predicted"/>
<evidence type="ECO:0000313" key="2">
    <source>
        <dbReference type="Proteomes" id="UP000664132"/>
    </source>
</evidence>
<sequence length="203" mass="23519">MYEDFARFLEGIRHYAIDWWCWLMGTVNGDNLWMSRLCIASNEDLAIMITPSKSKPDSRAMSASTPLIKRITPGTTRAETVDTVLRHIKSNQDYSGDAKTPDALDTQVFKQGWKASEEPYTEYMPNLKALAVIWPPFNQEDDENGTTDEFYLEKVRSQCRYHRLKFTLESMSFEQEDLRKQMKDDGTEFPDFSISMCGGYRYG</sequence>
<protein>
    <submittedName>
        <fullName evidence="1">Uncharacterized protein</fullName>
    </submittedName>
</protein>
<dbReference type="OrthoDB" id="3492412at2759"/>
<dbReference type="Proteomes" id="UP000664132">
    <property type="component" value="Unassembled WGS sequence"/>
</dbReference>
<keyword evidence="2" id="KW-1185">Reference proteome</keyword>